<sequence>MVIGGASGHALECLDILSNQPSLEFIEFYDNGIEMPLFLNKYKVIKDQICLQNHFKVDPQFILAVGNPKFRSTFYDRFIKAGGKLVNLFGFNNTVSGSAVYTGADVFNHCFIGSKVFIGKGTLVNTGAQVHHEVEVGEFCEISPRAVILGDAKIGNHTRIGANATVLPKIKIGKNVIIGAGSVITKDVPDNVTVVGVPGRIIKS</sequence>
<proteinExistence type="inferred from homology"/>
<dbReference type="AlphaFoldDB" id="A0A9X2P435"/>
<evidence type="ECO:0000256" key="1">
    <source>
        <dbReference type="ARBA" id="ARBA00007274"/>
    </source>
</evidence>
<feature type="binding site" evidence="9">
    <location>
        <position position="66"/>
    </location>
    <ligand>
        <name>substrate</name>
    </ligand>
</feature>
<keyword evidence="4" id="KW-0677">Repeat</keyword>
<dbReference type="InterPro" id="IPR011004">
    <property type="entry name" value="Trimer_LpxA-like_sf"/>
</dbReference>
<dbReference type="PANTHER" id="PTHR43300">
    <property type="entry name" value="ACETYLTRANSFERASE"/>
    <property type="match status" value="1"/>
</dbReference>
<keyword evidence="5" id="KW-0220">Diaminopimelate biosynthesis</keyword>
<dbReference type="SUPFAM" id="SSF51161">
    <property type="entry name" value="Trimeric LpxA-like enzymes"/>
    <property type="match status" value="1"/>
</dbReference>
<dbReference type="InterPro" id="IPR001451">
    <property type="entry name" value="Hexapep"/>
</dbReference>
<gene>
    <name evidence="11" type="ORF">NU887_07310</name>
</gene>
<dbReference type="PANTHER" id="PTHR43300:SF10">
    <property type="entry name" value="2,3,4,5-TETRAHYDROPYRIDINE-2,6-DICARBOXYLATE N-ACETYLTRANSFERASE"/>
    <property type="match status" value="1"/>
</dbReference>
<dbReference type="Pfam" id="PF17836">
    <property type="entry name" value="PglD_N"/>
    <property type="match status" value="1"/>
</dbReference>
<evidence type="ECO:0000256" key="9">
    <source>
        <dbReference type="PIRSR" id="PIRSR620019-2"/>
    </source>
</evidence>
<evidence type="ECO:0000256" key="5">
    <source>
        <dbReference type="ARBA" id="ARBA00022915"/>
    </source>
</evidence>
<dbReference type="InterPro" id="IPR020019">
    <property type="entry name" value="AcTrfase_PglD-like"/>
</dbReference>
<evidence type="ECO:0000256" key="8">
    <source>
        <dbReference type="PIRSR" id="PIRSR620019-1"/>
    </source>
</evidence>
<protein>
    <submittedName>
        <fullName evidence="11">Acetyltransferase</fullName>
    </submittedName>
</protein>
<dbReference type="GO" id="GO:0019877">
    <property type="term" value="P:diaminopimelate biosynthetic process"/>
    <property type="evidence" value="ECO:0007669"/>
    <property type="project" value="UniProtKB-KW"/>
</dbReference>
<organism evidence="11 12">
    <name type="scientific">Aquiflexum gelatinilyticum</name>
    <dbReference type="NCBI Taxonomy" id="2961943"/>
    <lineage>
        <taxon>Bacteria</taxon>
        <taxon>Pseudomonadati</taxon>
        <taxon>Bacteroidota</taxon>
        <taxon>Cytophagia</taxon>
        <taxon>Cytophagales</taxon>
        <taxon>Cyclobacteriaceae</taxon>
        <taxon>Aquiflexum</taxon>
    </lineage>
</organism>
<evidence type="ECO:0000256" key="4">
    <source>
        <dbReference type="ARBA" id="ARBA00022737"/>
    </source>
</evidence>
<dbReference type="NCBIfam" id="TIGR03570">
    <property type="entry name" value="NeuD_NnaD"/>
    <property type="match status" value="1"/>
</dbReference>
<evidence type="ECO:0000256" key="2">
    <source>
        <dbReference type="ARBA" id="ARBA00022605"/>
    </source>
</evidence>
<evidence type="ECO:0000313" key="12">
    <source>
        <dbReference type="Proteomes" id="UP001142175"/>
    </source>
</evidence>
<evidence type="ECO:0000256" key="6">
    <source>
        <dbReference type="ARBA" id="ARBA00023154"/>
    </source>
</evidence>
<keyword evidence="6" id="KW-0457">Lysine biosynthesis</keyword>
<comment type="similarity">
    <text evidence="1">Belongs to the transferase hexapeptide repeat family.</text>
</comment>
<dbReference type="GO" id="GO:0016746">
    <property type="term" value="F:acyltransferase activity"/>
    <property type="evidence" value="ECO:0007669"/>
    <property type="project" value="UniProtKB-KW"/>
</dbReference>
<accession>A0A9X2P435</accession>
<dbReference type="Gene3D" id="2.160.10.10">
    <property type="entry name" value="Hexapeptide repeat proteins"/>
    <property type="match status" value="1"/>
</dbReference>
<feature type="domain" description="PglD N-terminal" evidence="10">
    <location>
        <begin position="2"/>
        <end position="77"/>
    </location>
</feature>
<dbReference type="EMBL" id="JANSUY010000003">
    <property type="protein sequence ID" value="MCR9014842.1"/>
    <property type="molecule type" value="Genomic_DNA"/>
</dbReference>
<keyword evidence="3" id="KW-0808">Transferase</keyword>
<keyword evidence="7" id="KW-0012">Acyltransferase</keyword>
<feature type="binding site" evidence="9">
    <location>
        <begin position="7"/>
        <end position="9"/>
    </location>
    <ligand>
        <name>substrate</name>
    </ligand>
</feature>
<reference evidence="11" key="1">
    <citation type="submission" date="2022-08" db="EMBL/GenBank/DDBJ databases">
        <authorList>
            <person name="Zhang D."/>
        </authorList>
    </citation>
    <scope>NUCLEOTIDE SEQUENCE</scope>
    <source>
        <strain evidence="11">XJ19-11</strain>
    </source>
</reference>
<comment type="caution">
    <text evidence="11">The sequence shown here is derived from an EMBL/GenBank/DDBJ whole genome shotgun (WGS) entry which is preliminary data.</text>
</comment>
<dbReference type="GO" id="GO:0009085">
    <property type="term" value="P:lysine biosynthetic process"/>
    <property type="evidence" value="ECO:0007669"/>
    <property type="project" value="UniProtKB-KW"/>
</dbReference>
<feature type="active site" description="Proton acceptor" evidence="8">
    <location>
        <position position="132"/>
    </location>
</feature>
<dbReference type="Proteomes" id="UP001142175">
    <property type="component" value="Unassembled WGS sequence"/>
</dbReference>
<keyword evidence="12" id="KW-1185">Reference proteome</keyword>
<feature type="site" description="Increases basicity of active site His" evidence="8">
    <location>
        <position position="133"/>
    </location>
</feature>
<dbReference type="Pfam" id="PF00132">
    <property type="entry name" value="Hexapep"/>
    <property type="match status" value="1"/>
</dbReference>
<keyword evidence="2" id="KW-0028">Amino-acid biosynthesis</keyword>
<dbReference type="CDD" id="cd03360">
    <property type="entry name" value="LbH_AT_putative"/>
    <property type="match status" value="1"/>
</dbReference>
<name>A0A9X2P435_9BACT</name>
<dbReference type="InterPro" id="IPR041561">
    <property type="entry name" value="PglD_N"/>
</dbReference>
<dbReference type="InterPro" id="IPR050179">
    <property type="entry name" value="Trans_hexapeptide_repeat"/>
</dbReference>
<evidence type="ECO:0000313" key="11">
    <source>
        <dbReference type="EMBL" id="MCR9014842.1"/>
    </source>
</evidence>
<dbReference type="Gene3D" id="3.40.50.20">
    <property type="match status" value="1"/>
</dbReference>
<dbReference type="RefSeq" id="WP_258422720.1">
    <property type="nucleotide sequence ID" value="NZ_JANSUY010000003.1"/>
</dbReference>
<evidence type="ECO:0000259" key="10">
    <source>
        <dbReference type="Pfam" id="PF17836"/>
    </source>
</evidence>
<dbReference type="PROSITE" id="PS00101">
    <property type="entry name" value="HEXAPEP_TRANSFERASES"/>
    <property type="match status" value="1"/>
</dbReference>
<evidence type="ECO:0000256" key="3">
    <source>
        <dbReference type="ARBA" id="ARBA00022679"/>
    </source>
</evidence>
<evidence type="ECO:0000256" key="7">
    <source>
        <dbReference type="ARBA" id="ARBA00023315"/>
    </source>
</evidence>
<dbReference type="InterPro" id="IPR018357">
    <property type="entry name" value="Hexapep_transf_CS"/>
</dbReference>